<dbReference type="InterPro" id="IPR002509">
    <property type="entry name" value="NODB_dom"/>
</dbReference>
<dbReference type="InterPro" id="IPR050248">
    <property type="entry name" value="Polysacc_deacetylase_ArnD"/>
</dbReference>
<sequence>MPSITQIPSGVLLTFDDGPSEYVIPLLNILKRKHVMAFFFWLGENLSPSQSISQVLAEGHGIGSHGFHHKILSDLSYQEQYWEIQQSKVALENCIQSPIRFFRPPNGRMNEDTIAIAKSFHLHCVRWNIGSWDWAHAHDPDTIADHVVGHVSSGSIVLLHELPQTVIILEQLIDRIREKGLDFAGPEALDLRVGL</sequence>
<evidence type="ECO:0000313" key="2">
    <source>
        <dbReference type="EMBL" id="UOF89101.1"/>
    </source>
</evidence>
<gene>
    <name evidence="2" type="ORF">LSG31_14335</name>
</gene>
<name>A0ABY4CI69_9BACL</name>
<evidence type="ECO:0000313" key="3">
    <source>
        <dbReference type="Proteomes" id="UP000830167"/>
    </source>
</evidence>
<protein>
    <submittedName>
        <fullName evidence="2">Polysaccharide deacetylase family protein</fullName>
    </submittedName>
</protein>
<proteinExistence type="predicted"/>
<dbReference type="RefSeq" id="WP_347435783.1">
    <property type="nucleotide sequence ID" value="NZ_CP089291.1"/>
</dbReference>
<dbReference type="InterPro" id="IPR011330">
    <property type="entry name" value="Glyco_hydro/deAcase_b/a-brl"/>
</dbReference>
<dbReference type="SUPFAM" id="SSF88713">
    <property type="entry name" value="Glycoside hydrolase/deacetylase"/>
    <property type="match status" value="1"/>
</dbReference>
<reference evidence="2" key="1">
    <citation type="submission" date="2021-12" db="EMBL/GenBank/DDBJ databases">
        <title>Alicyclobacillaceae gen. nov., sp. nov., isolated from chalcocite enrichment system.</title>
        <authorList>
            <person name="Jiang Z."/>
        </authorList>
    </citation>
    <scope>NUCLEOTIDE SEQUENCE</scope>
    <source>
        <strain evidence="2">MYW30-H2</strain>
    </source>
</reference>
<dbReference type="PROSITE" id="PS51677">
    <property type="entry name" value="NODB"/>
    <property type="match status" value="1"/>
</dbReference>
<dbReference type="Proteomes" id="UP000830167">
    <property type="component" value="Chromosome"/>
</dbReference>
<organism evidence="2 3">
    <name type="scientific">Fodinisporobacter ferrooxydans</name>
    <dbReference type="NCBI Taxonomy" id="2901836"/>
    <lineage>
        <taxon>Bacteria</taxon>
        <taxon>Bacillati</taxon>
        <taxon>Bacillota</taxon>
        <taxon>Bacilli</taxon>
        <taxon>Bacillales</taxon>
        <taxon>Alicyclobacillaceae</taxon>
        <taxon>Fodinisporobacter</taxon>
    </lineage>
</organism>
<evidence type="ECO:0000259" key="1">
    <source>
        <dbReference type="PROSITE" id="PS51677"/>
    </source>
</evidence>
<dbReference type="CDD" id="cd10917">
    <property type="entry name" value="CE4_NodB_like_6s_7s"/>
    <property type="match status" value="1"/>
</dbReference>
<dbReference type="EMBL" id="CP089291">
    <property type="protein sequence ID" value="UOF89101.1"/>
    <property type="molecule type" value="Genomic_DNA"/>
</dbReference>
<dbReference type="Pfam" id="PF01522">
    <property type="entry name" value="Polysacc_deac_1"/>
    <property type="match status" value="1"/>
</dbReference>
<dbReference type="PANTHER" id="PTHR10587">
    <property type="entry name" value="GLYCOSYL TRANSFERASE-RELATED"/>
    <property type="match status" value="1"/>
</dbReference>
<dbReference type="Gene3D" id="3.20.20.370">
    <property type="entry name" value="Glycoside hydrolase/deacetylase"/>
    <property type="match status" value="1"/>
</dbReference>
<keyword evidence="3" id="KW-1185">Reference proteome</keyword>
<accession>A0ABY4CI69</accession>
<feature type="domain" description="NodB homology" evidence="1">
    <location>
        <begin position="9"/>
        <end position="184"/>
    </location>
</feature>